<sequence length="139" mass="14246">MQILNPQSGPGGIGAGQDWSGSRPRSGLIHGFCYNMCSAISSCFYVFCCCWLIEDCFVGRRSFPGPPYGSPGPPPPPPPHVGPGPHGIMGPLLGHTGPPGPIGYSEEPGRHGIMGSLFGQPGPPGPPGPSGYPGEPAPF</sequence>
<accession>A0A830BIK9</accession>
<feature type="compositionally biased region" description="Pro residues" evidence="1">
    <location>
        <begin position="121"/>
        <end position="139"/>
    </location>
</feature>
<keyword evidence="3" id="KW-1185">Reference proteome</keyword>
<proteinExistence type="predicted"/>
<gene>
    <name evidence="2" type="ORF">PHJA_000333400</name>
</gene>
<evidence type="ECO:0000256" key="1">
    <source>
        <dbReference type="SAM" id="MobiDB-lite"/>
    </source>
</evidence>
<feature type="region of interest" description="Disordered" evidence="1">
    <location>
        <begin position="1"/>
        <end position="20"/>
    </location>
</feature>
<evidence type="ECO:0000313" key="2">
    <source>
        <dbReference type="EMBL" id="GFP81901.1"/>
    </source>
</evidence>
<dbReference type="EMBL" id="BMAC01000036">
    <property type="protein sequence ID" value="GFP81901.1"/>
    <property type="molecule type" value="Genomic_DNA"/>
</dbReference>
<name>A0A830BIK9_9LAMI</name>
<dbReference type="OrthoDB" id="1436591at2759"/>
<feature type="compositionally biased region" description="Low complexity" evidence="1">
    <location>
        <begin position="86"/>
        <end position="96"/>
    </location>
</feature>
<evidence type="ECO:0000313" key="3">
    <source>
        <dbReference type="Proteomes" id="UP000653305"/>
    </source>
</evidence>
<dbReference type="AlphaFoldDB" id="A0A830BIK9"/>
<reference evidence="2" key="1">
    <citation type="submission" date="2020-07" db="EMBL/GenBank/DDBJ databases">
        <title>Ethylene signaling mediates host invasion by parasitic plants.</title>
        <authorList>
            <person name="Yoshida S."/>
        </authorList>
    </citation>
    <scope>NUCLEOTIDE SEQUENCE</scope>
    <source>
        <strain evidence="2">Okayama</strain>
    </source>
</reference>
<dbReference type="Proteomes" id="UP000653305">
    <property type="component" value="Unassembled WGS sequence"/>
</dbReference>
<feature type="region of interest" description="Disordered" evidence="1">
    <location>
        <begin position="64"/>
        <end position="139"/>
    </location>
</feature>
<feature type="compositionally biased region" description="Pro residues" evidence="1">
    <location>
        <begin position="64"/>
        <end position="82"/>
    </location>
</feature>
<organism evidence="2 3">
    <name type="scientific">Phtheirospermum japonicum</name>
    <dbReference type="NCBI Taxonomy" id="374723"/>
    <lineage>
        <taxon>Eukaryota</taxon>
        <taxon>Viridiplantae</taxon>
        <taxon>Streptophyta</taxon>
        <taxon>Embryophyta</taxon>
        <taxon>Tracheophyta</taxon>
        <taxon>Spermatophyta</taxon>
        <taxon>Magnoliopsida</taxon>
        <taxon>eudicotyledons</taxon>
        <taxon>Gunneridae</taxon>
        <taxon>Pentapetalae</taxon>
        <taxon>asterids</taxon>
        <taxon>lamiids</taxon>
        <taxon>Lamiales</taxon>
        <taxon>Orobanchaceae</taxon>
        <taxon>Orobanchaceae incertae sedis</taxon>
        <taxon>Phtheirospermum</taxon>
    </lineage>
</organism>
<comment type="caution">
    <text evidence="2">The sequence shown here is derived from an EMBL/GenBank/DDBJ whole genome shotgun (WGS) entry which is preliminary data.</text>
</comment>
<protein>
    <submittedName>
        <fullName evidence="2">Uncharacterized protein</fullName>
    </submittedName>
</protein>